<feature type="domain" description="Phage terminase large subunit N-terminal" evidence="1">
    <location>
        <begin position="22"/>
        <end position="211"/>
    </location>
</feature>
<dbReference type="Gene3D" id="3.40.50.300">
    <property type="entry name" value="P-loop containing nucleotide triphosphate hydrolases"/>
    <property type="match status" value="1"/>
</dbReference>
<proteinExistence type="predicted"/>
<dbReference type="InterPro" id="IPR027417">
    <property type="entry name" value="P-loop_NTPase"/>
</dbReference>
<organism evidence="2">
    <name type="scientific">Herbaspirillum huttiense subsp. nephrolepidis</name>
    <dbReference type="NCBI Taxonomy" id="3075126"/>
    <lineage>
        <taxon>Bacteria</taxon>
        <taxon>Pseudomonadati</taxon>
        <taxon>Pseudomonadota</taxon>
        <taxon>Betaproteobacteria</taxon>
        <taxon>Burkholderiales</taxon>
        <taxon>Oxalobacteraceae</taxon>
        <taxon>Herbaspirillum</taxon>
    </lineage>
</organism>
<protein>
    <submittedName>
        <fullName evidence="2">PBSX family phage terminase large subunit</fullName>
    </submittedName>
</protein>
<evidence type="ECO:0000259" key="1">
    <source>
        <dbReference type="Pfam" id="PF04466"/>
    </source>
</evidence>
<dbReference type="EMBL" id="JAVRAA010000025">
    <property type="protein sequence ID" value="MDT0340636.1"/>
    <property type="molecule type" value="Genomic_DNA"/>
</dbReference>
<dbReference type="PANTHER" id="PTHR39184">
    <property type="match status" value="1"/>
</dbReference>
<dbReference type="AlphaFoldDB" id="A0AAE4GEZ7"/>
<dbReference type="NCBIfam" id="TIGR01547">
    <property type="entry name" value="phage_term_2"/>
    <property type="match status" value="1"/>
</dbReference>
<name>A0AAE4GEZ7_9BURK</name>
<dbReference type="PANTHER" id="PTHR39184:SF1">
    <property type="entry name" value="PBSX PHAGE TERMINASE LARGE SUBUNIT"/>
    <property type="match status" value="1"/>
</dbReference>
<sequence>METTSKPSLNPALKPFWLKKARNRVLYGGRASSKSWDAAGFSVYLADNYKLRILCVRQFQNKIEESVYTLLKHQIDRFGLMPRFRIMDNKILNRETGSEYLFYGLWRSIDEIKSLEGVDILWIEEAHNLTEEQWKILEATIRKEGSQIWIIFNPRLATDFVYKRFVVNPPPNTVVRKINYDENGFLSETMRQVIAAAKEEDEEEYGHIYLGVPRQDDEGVVIKRKWIMAAIDAHVKLGIEPTGSRRIGYDIADSGEDKCAEIFAHGFLASWSDQWKAGEDELLKSCTRVFNDAIARNAAVNYDSIGVGASAGAKFKELNEARRDGKRVRYSKFNAGAAVFKPEQIYANSQTKNKDMFANLKAQAWWLVADRFKNTYNAVTNGAQFDPDELISISGDMPNLEQLIDELSAPKRDEDNTGKVKVESKKDLANPKRVGGPIPSPNLADAFIMAFAPVQAPMVINATV</sequence>
<dbReference type="InterPro" id="IPR035412">
    <property type="entry name" value="Terminase_L_N"/>
</dbReference>
<dbReference type="InterPro" id="IPR006437">
    <property type="entry name" value="Phage_terminase_lsu"/>
</dbReference>
<dbReference type="Gene3D" id="3.30.420.240">
    <property type="match status" value="1"/>
</dbReference>
<dbReference type="Pfam" id="PF04466">
    <property type="entry name" value="Terminase_3"/>
    <property type="match status" value="1"/>
</dbReference>
<gene>
    <name evidence="2" type="ORF">RJN63_27650</name>
</gene>
<evidence type="ECO:0000313" key="2">
    <source>
        <dbReference type="EMBL" id="MDT0340636.1"/>
    </source>
</evidence>
<comment type="caution">
    <text evidence="2">The sequence shown here is derived from an EMBL/GenBank/DDBJ whole genome shotgun (WGS) entry which is preliminary data.</text>
</comment>
<dbReference type="RefSeq" id="WP_310839008.1">
    <property type="nucleotide sequence ID" value="NZ_JAVLSM010000024.1"/>
</dbReference>
<reference evidence="2" key="1">
    <citation type="submission" date="2023-02" db="EMBL/GenBank/DDBJ databases">
        <title>Description of Herbaspirillum huttiense subsp. nephrolepsisexaltata and Herbaspirillum huttiense subsp. lycopersicon.</title>
        <authorList>
            <person name="Poudel M."/>
            <person name="Sharma A."/>
            <person name="Goss E."/>
            <person name="Tapia J.H."/>
            <person name="Harmon C.M."/>
            <person name="Jones J.B."/>
        </authorList>
    </citation>
    <scope>NUCLEOTIDE SEQUENCE</scope>
    <source>
        <strain evidence="2">NC40101</strain>
    </source>
</reference>
<accession>A0AAE4GEZ7</accession>
<dbReference type="InterPro" id="IPR052380">
    <property type="entry name" value="Viral_DNA_packaging_terminase"/>
</dbReference>